<name>A0A1B6QF87_SORBI</name>
<dbReference type="Gramene" id="KXG36587">
    <property type="protein sequence ID" value="KXG36587"/>
    <property type="gene ID" value="SORBI_3002G358200"/>
</dbReference>
<dbReference type="Proteomes" id="UP000000768">
    <property type="component" value="Chromosome 2"/>
</dbReference>
<dbReference type="AlphaFoldDB" id="A0A1B6QF87"/>
<reference evidence="1 2" key="1">
    <citation type="journal article" date="2009" name="Nature">
        <title>The Sorghum bicolor genome and the diversification of grasses.</title>
        <authorList>
            <person name="Paterson A.H."/>
            <person name="Bowers J.E."/>
            <person name="Bruggmann R."/>
            <person name="Dubchak I."/>
            <person name="Grimwood J."/>
            <person name="Gundlach H."/>
            <person name="Haberer G."/>
            <person name="Hellsten U."/>
            <person name="Mitros T."/>
            <person name="Poliakov A."/>
            <person name="Schmutz J."/>
            <person name="Spannagl M."/>
            <person name="Tang H."/>
            <person name="Wang X."/>
            <person name="Wicker T."/>
            <person name="Bharti A.K."/>
            <person name="Chapman J."/>
            <person name="Feltus F.A."/>
            <person name="Gowik U."/>
            <person name="Grigoriev I.V."/>
            <person name="Lyons E."/>
            <person name="Maher C.A."/>
            <person name="Martis M."/>
            <person name="Narechania A."/>
            <person name="Otillar R.P."/>
            <person name="Penning B.W."/>
            <person name="Salamov A.A."/>
            <person name="Wang Y."/>
            <person name="Zhang L."/>
            <person name="Carpita N.C."/>
            <person name="Freeling M."/>
            <person name="Gingle A.R."/>
            <person name="Hash C.T."/>
            <person name="Keller B."/>
            <person name="Klein P."/>
            <person name="Kresovich S."/>
            <person name="McCann M.C."/>
            <person name="Ming R."/>
            <person name="Peterson D.G."/>
            <person name="Mehboob-ur-Rahman"/>
            <person name="Ware D."/>
            <person name="Westhoff P."/>
            <person name="Mayer K.F."/>
            <person name="Messing J."/>
            <person name="Rokhsar D.S."/>
        </authorList>
    </citation>
    <scope>NUCLEOTIDE SEQUENCE [LARGE SCALE GENOMIC DNA]</scope>
    <source>
        <strain evidence="2">cv. BTx623</strain>
    </source>
</reference>
<reference evidence="2" key="2">
    <citation type="journal article" date="2018" name="Plant J.">
        <title>The Sorghum bicolor reference genome: improved assembly, gene annotations, a transcriptome atlas, and signatures of genome organization.</title>
        <authorList>
            <person name="McCormick R.F."/>
            <person name="Truong S.K."/>
            <person name="Sreedasyam A."/>
            <person name="Jenkins J."/>
            <person name="Shu S."/>
            <person name="Sims D."/>
            <person name="Kennedy M."/>
            <person name="Amirebrahimi M."/>
            <person name="Weers B.D."/>
            <person name="McKinley B."/>
            <person name="Mattison A."/>
            <person name="Morishige D.T."/>
            <person name="Grimwood J."/>
            <person name="Schmutz J."/>
            <person name="Mullet J.E."/>
        </authorList>
    </citation>
    <scope>NUCLEOTIDE SEQUENCE [LARGE SCALE GENOMIC DNA]</scope>
    <source>
        <strain evidence="2">cv. BTx623</strain>
    </source>
</reference>
<dbReference type="InParanoid" id="A0A1B6QF87"/>
<sequence length="58" mass="6746">MTAIRWVRLLWRRGRPGFIAARRRTWAFESLTGWPASWEISQGQAAACGNHMISWGTW</sequence>
<proteinExistence type="predicted"/>
<evidence type="ECO:0000313" key="2">
    <source>
        <dbReference type="Proteomes" id="UP000000768"/>
    </source>
</evidence>
<evidence type="ECO:0000313" key="1">
    <source>
        <dbReference type="EMBL" id="KXG36587.1"/>
    </source>
</evidence>
<accession>A0A1B6QF87</accession>
<organism evidence="1 2">
    <name type="scientific">Sorghum bicolor</name>
    <name type="common">Sorghum</name>
    <name type="synonym">Sorghum vulgare</name>
    <dbReference type="NCBI Taxonomy" id="4558"/>
    <lineage>
        <taxon>Eukaryota</taxon>
        <taxon>Viridiplantae</taxon>
        <taxon>Streptophyta</taxon>
        <taxon>Embryophyta</taxon>
        <taxon>Tracheophyta</taxon>
        <taxon>Spermatophyta</taxon>
        <taxon>Magnoliopsida</taxon>
        <taxon>Liliopsida</taxon>
        <taxon>Poales</taxon>
        <taxon>Poaceae</taxon>
        <taxon>PACMAD clade</taxon>
        <taxon>Panicoideae</taxon>
        <taxon>Andropogonodae</taxon>
        <taxon>Andropogoneae</taxon>
        <taxon>Sorghinae</taxon>
        <taxon>Sorghum</taxon>
    </lineage>
</organism>
<dbReference type="EMBL" id="CM000761">
    <property type="protein sequence ID" value="KXG36587.1"/>
    <property type="molecule type" value="Genomic_DNA"/>
</dbReference>
<protein>
    <submittedName>
        <fullName evidence="1">Uncharacterized protein</fullName>
    </submittedName>
</protein>
<gene>
    <name evidence="1" type="ORF">SORBI_3002G358200</name>
</gene>
<keyword evidence="2" id="KW-1185">Reference proteome</keyword>